<dbReference type="AlphaFoldDB" id="A0A401K008"/>
<dbReference type="InterPro" id="IPR003787">
    <property type="entry name" value="Sulphur_relay_DsrE/F-like"/>
</dbReference>
<gene>
    <name evidence="1" type="ORF">SFMTTN_3060</name>
</gene>
<reference evidence="1 2" key="1">
    <citation type="journal article" date="2019" name="Front. Microbiol.">
        <title>Genomes of Neutrophilic Sulfur-Oxidizing Chemolithoautotrophs Representing 9 Proteobacterial Species From 8 Genera.</title>
        <authorList>
            <person name="Watanabe T."/>
            <person name="Kojima H."/>
            <person name="Umezawa K."/>
            <person name="Hori C."/>
            <person name="Takasuka T.E."/>
            <person name="Kato Y."/>
            <person name="Fukui M."/>
        </authorList>
    </citation>
    <scope>NUCLEOTIDE SEQUENCE [LARGE SCALE GENOMIC DNA]</scope>
    <source>
        <strain evidence="1 2">TTN</strain>
    </source>
</reference>
<dbReference type="Proteomes" id="UP000286806">
    <property type="component" value="Unassembled WGS sequence"/>
</dbReference>
<sequence>MTQPTLHVDIPITLKQANAVFNMDHLAFAGDTPVGIHYMHLLAERYVKDGTKGKIIGIFHGDAAYMALNDKAYNAYRHVNTGNPYKGTIAELLKQGVQMEECAVSMKAHHWVNDDLLPGVKVNAGAVARLIELVQQGYVQIQP</sequence>
<proteinExistence type="predicted"/>
<evidence type="ECO:0000313" key="1">
    <source>
        <dbReference type="EMBL" id="GCB02238.1"/>
    </source>
</evidence>
<evidence type="ECO:0000313" key="2">
    <source>
        <dbReference type="Proteomes" id="UP000286806"/>
    </source>
</evidence>
<dbReference type="SUPFAM" id="SSF75169">
    <property type="entry name" value="DsrEFH-like"/>
    <property type="match status" value="1"/>
</dbReference>
<keyword evidence="2" id="KW-1185">Reference proteome</keyword>
<dbReference type="Pfam" id="PF02635">
    <property type="entry name" value="DsrE"/>
    <property type="match status" value="1"/>
</dbReference>
<dbReference type="EMBL" id="BGOW01000036">
    <property type="protein sequence ID" value="GCB02238.1"/>
    <property type="molecule type" value="Genomic_DNA"/>
</dbReference>
<accession>A0A401K008</accession>
<organism evidence="1 2">
    <name type="scientific">Sulfuriferula multivorans</name>
    <dbReference type="NCBI Taxonomy" id="1559896"/>
    <lineage>
        <taxon>Bacteria</taxon>
        <taxon>Pseudomonadati</taxon>
        <taxon>Pseudomonadota</taxon>
        <taxon>Betaproteobacteria</taxon>
        <taxon>Nitrosomonadales</taxon>
        <taxon>Sulfuricellaceae</taxon>
        <taxon>Sulfuriferula</taxon>
    </lineage>
</organism>
<dbReference type="PANTHER" id="PTHR37691:SF1">
    <property type="entry name" value="BLR3518 PROTEIN"/>
    <property type="match status" value="1"/>
</dbReference>
<dbReference type="Gene3D" id="3.40.1260.10">
    <property type="entry name" value="DsrEFH-like"/>
    <property type="match status" value="1"/>
</dbReference>
<comment type="caution">
    <text evidence="1">The sequence shown here is derived from an EMBL/GenBank/DDBJ whole genome shotgun (WGS) entry which is preliminary data.</text>
</comment>
<name>A0A401K008_9PROT</name>
<protein>
    <submittedName>
        <fullName evidence="1">Uncharacterized protein</fullName>
    </submittedName>
</protein>
<dbReference type="InterPro" id="IPR027396">
    <property type="entry name" value="DsrEFH-like"/>
</dbReference>
<dbReference type="PANTHER" id="PTHR37691">
    <property type="entry name" value="BLR3518 PROTEIN"/>
    <property type="match status" value="1"/>
</dbReference>